<comment type="caution">
    <text evidence="3">The sequence shown here is derived from an EMBL/GenBank/DDBJ whole genome shotgun (WGS) entry which is preliminary data.</text>
</comment>
<organism evidence="3 4">
    <name type="scientific">Actibacterium pelagium</name>
    <dbReference type="NCBI Taxonomy" id="2029103"/>
    <lineage>
        <taxon>Bacteria</taxon>
        <taxon>Pseudomonadati</taxon>
        <taxon>Pseudomonadota</taxon>
        <taxon>Alphaproteobacteria</taxon>
        <taxon>Rhodobacterales</taxon>
        <taxon>Roseobacteraceae</taxon>
        <taxon>Actibacterium</taxon>
    </lineage>
</organism>
<dbReference type="InterPro" id="IPR017560">
    <property type="entry name" value="Cyt_c_biogenesis_CcmI"/>
</dbReference>
<dbReference type="Gene3D" id="1.25.40.10">
    <property type="entry name" value="Tetratricopeptide repeat domain"/>
    <property type="match status" value="1"/>
</dbReference>
<dbReference type="AlphaFoldDB" id="A0A917EHC3"/>
<dbReference type="Proteomes" id="UP000606730">
    <property type="component" value="Unassembled WGS sequence"/>
</dbReference>
<evidence type="ECO:0000256" key="1">
    <source>
        <dbReference type="ARBA" id="ARBA00022748"/>
    </source>
</evidence>
<dbReference type="InterPro" id="IPR011990">
    <property type="entry name" value="TPR-like_helical_dom_sf"/>
</dbReference>
<name>A0A917EHC3_9RHOB</name>
<protein>
    <submittedName>
        <fullName evidence="3">C-type cytochrome biogenesis protein CcmI</fullName>
    </submittedName>
</protein>
<keyword evidence="2" id="KW-1133">Transmembrane helix</keyword>
<keyword evidence="2" id="KW-0812">Transmembrane</keyword>
<reference evidence="3" key="2">
    <citation type="submission" date="2020-09" db="EMBL/GenBank/DDBJ databases">
        <authorList>
            <person name="Sun Q."/>
            <person name="Zhou Y."/>
        </authorList>
    </citation>
    <scope>NUCLEOTIDE SEQUENCE</scope>
    <source>
        <strain evidence="3">CGMCC 1.16012</strain>
    </source>
</reference>
<reference evidence="3" key="1">
    <citation type="journal article" date="2014" name="Int. J. Syst. Evol. Microbiol.">
        <title>Complete genome sequence of Corynebacterium casei LMG S-19264T (=DSM 44701T), isolated from a smear-ripened cheese.</title>
        <authorList>
            <consortium name="US DOE Joint Genome Institute (JGI-PGF)"/>
            <person name="Walter F."/>
            <person name="Albersmeier A."/>
            <person name="Kalinowski J."/>
            <person name="Ruckert C."/>
        </authorList>
    </citation>
    <scope>NUCLEOTIDE SEQUENCE</scope>
    <source>
        <strain evidence="3">CGMCC 1.16012</strain>
    </source>
</reference>
<dbReference type="SUPFAM" id="SSF48452">
    <property type="entry name" value="TPR-like"/>
    <property type="match status" value="1"/>
</dbReference>
<evidence type="ECO:0000313" key="3">
    <source>
        <dbReference type="EMBL" id="GGE40062.1"/>
    </source>
</evidence>
<evidence type="ECO:0000313" key="4">
    <source>
        <dbReference type="Proteomes" id="UP000606730"/>
    </source>
</evidence>
<evidence type="ECO:0000256" key="2">
    <source>
        <dbReference type="SAM" id="Phobius"/>
    </source>
</evidence>
<dbReference type="EMBL" id="BMKN01000001">
    <property type="protein sequence ID" value="GGE40062.1"/>
    <property type="molecule type" value="Genomic_DNA"/>
</dbReference>
<dbReference type="GO" id="GO:0017004">
    <property type="term" value="P:cytochrome complex assembly"/>
    <property type="evidence" value="ECO:0007669"/>
    <property type="project" value="UniProtKB-KW"/>
</dbReference>
<keyword evidence="2" id="KW-0472">Membrane</keyword>
<keyword evidence="1" id="KW-0201">Cytochrome c-type biogenesis</keyword>
<dbReference type="RefSeq" id="WP_095596610.1">
    <property type="nucleotide sequence ID" value="NZ_BMKN01000001.1"/>
</dbReference>
<accession>A0A917EHC3</accession>
<dbReference type="OrthoDB" id="9815847at2"/>
<keyword evidence="4" id="KW-1185">Reference proteome</keyword>
<proteinExistence type="predicted"/>
<feature type="transmembrane region" description="Helical" evidence="2">
    <location>
        <begin position="93"/>
        <end position="113"/>
    </location>
</feature>
<gene>
    <name evidence="3" type="ORF">GCM10011517_04710</name>
</gene>
<sequence>MVFWLTAIGGVLLVAAGMVVALLRKQDDATVAPMDSDLQVYRDQLKEVERDIARGVLSEEDGARVRVEVSRRILDADKAIQSATAAPGAPKGLTYGALAFTLAVLVGGSLWIYTKIGQPNYPDLPLHKRIETAEEVRKTRPDQAAAEARIPPQPEITNEISPMVAQLREVVKERPDDLQGFTLLAGAEASLGNFAAAYKAQEQVIRLKGAGATAQDHTMMAETMILAAAGYVSPQAEDALNRALQIDPKQPTARFYAGLMFQQVGRPDLAFRLWRDLLAEGPEDAPWIAPIRADIEQLAAWAGVEYTPPAPTTRGPSASDMAAAAEMSPEDRREMIQGMVDGLAERLGTEGGTPAEWAQLINALGQLGQTQRAAAIWAEAQEVFAATPEAVETIRRAAQRVGVAE</sequence>
<dbReference type="NCBIfam" id="TIGR03142">
    <property type="entry name" value="cytochro_ccmI"/>
    <property type="match status" value="1"/>
</dbReference>